<protein>
    <submittedName>
        <fullName evidence="3">Bifunctional oligoribonuclease/PAP phosphatase NrnA</fullName>
    </submittedName>
</protein>
<dbReference type="EMBL" id="JAAXKZ010000073">
    <property type="protein sequence ID" value="NMH93571.1"/>
    <property type="molecule type" value="Genomic_DNA"/>
</dbReference>
<dbReference type="Gene3D" id="3.90.1640.10">
    <property type="entry name" value="inorganic pyrophosphatase (n-terminal core)"/>
    <property type="match status" value="1"/>
</dbReference>
<reference evidence="3 4" key="1">
    <citation type="submission" date="2020-04" db="EMBL/GenBank/DDBJ databases">
        <authorList>
            <person name="Klaysubun C."/>
            <person name="Duangmal K."/>
            <person name="Lipun K."/>
        </authorList>
    </citation>
    <scope>NUCLEOTIDE SEQUENCE [LARGE SCALE GENOMIC DNA]</scope>
    <source>
        <strain evidence="3 4">DSM 45300</strain>
    </source>
</reference>
<dbReference type="Pfam" id="PF02272">
    <property type="entry name" value="DHHA1"/>
    <property type="match status" value="1"/>
</dbReference>
<dbReference type="AlphaFoldDB" id="A0A848DMB1"/>
<evidence type="ECO:0000259" key="2">
    <source>
        <dbReference type="Pfam" id="PF02272"/>
    </source>
</evidence>
<dbReference type="RefSeq" id="WP_169414263.1">
    <property type="nucleotide sequence ID" value="NZ_JAAXKZ010000073.1"/>
</dbReference>
<organism evidence="3 4">
    <name type="scientific">Pseudonocardia bannensis</name>
    <dbReference type="NCBI Taxonomy" id="630973"/>
    <lineage>
        <taxon>Bacteria</taxon>
        <taxon>Bacillati</taxon>
        <taxon>Actinomycetota</taxon>
        <taxon>Actinomycetes</taxon>
        <taxon>Pseudonocardiales</taxon>
        <taxon>Pseudonocardiaceae</taxon>
        <taxon>Pseudonocardia</taxon>
    </lineage>
</organism>
<feature type="domain" description="DHHA1" evidence="2">
    <location>
        <begin position="245"/>
        <end position="311"/>
    </location>
</feature>
<dbReference type="PANTHER" id="PTHR47618">
    <property type="entry name" value="BIFUNCTIONAL OLIGORIBONUCLEASE AND PAP PHOSPHATASE NRNA"/>
    <property type="match status" value="1"/>
</dbReference>
<gene>
    <name evidence="3" type="ORF">HF519_18725</name>
</gene>
<evidence type="ECO:0000259" key="1">
    <source>
        <dbReference type="Pfam" id="PF01368"/>
    </source>
</evidence>
<dbReference type="PANTHER" id="PTHR47618:SF1">
    <property type="entry name" value="BIFUNCTIONAL OLIGORIBONUCLEASE AND PAP PHOSPHATASE NRNA"/>
    <property type="match status" value="1"/>
</dbReference>
<dbReference type="InterPro" id="IPR003156">
    <property type="entry name" value="DHHA1_dom"/>
</dbReference>
<dbReference type="InterPro" id="IPR001667">
    <property type="entry name" value="DDH_dom"/>
</dbReference>
<dbReference type="Proteomes" id="UP000586918">
    <property type="component" value="Unassembled WGS sequence"/>
</dbReference>
<evidence type="ECO:0000313" key="3">
    <source>
        <dbReference type="EMBL" id="NMH93571.1"/>
    </source>
</evidence>
<dbReference type="Gene3D" id="3.10.310.30">
    <property type="match status" value="1"/>
</dbReference>
<dbReference type="InterPro" id="IPR051319">
    <property type="entry name" value="Oligoribo/pAp-PDE_c-di-AMP_PDE"/>
</dbReference>
<proteinExistence type="predicted"/>
<keyword evidence="4" id="KW-1185">Reference proteome</keyword>
<evidence type="ECO:0000313" key="4">
    <source>
        <dbReference type="Proteomes" id="UP000586918"/>
    </source>
</evidence>
<comment type="caution">
    <text evidence="3">The sequence shown here is derived from an EMBL/GenBank/DDBJ whole genome shotgun (WGS) entry which is preliminary data.</text>
</comment>
<sequence>MSAPVDARTGAVAAAAALLATARDVTLLAHVQPDADALGSALALGIALHRRGVRVRVSFAEPDRMPESLRSLDALGLVVPADDVPAAPEVLVACDTAGVGRLGRLADRLDTAGATLLIDHHASNPGFGNVQLVDASVEATVVLVHRVLVEMGVPVDEEIARCLYAGLVTDTVGFRTAGPAAHRLAATLVEAGVEVEPLVRPIMGTHPFAWLAALADVLRGASLEPEAAGGLGLVHAVIPAPVVARFRPEEVDSVIDEIRTAAEAEIAATLKQVGPRRWSVSLRAKGGFDVAAAATALGGGGHRNAAGFTRDGTAAEVLHALRVALAPDAAAGHTRVSAHDG</sequence>
<dbReference type="Pfam" id="PF01368">
    <property type="entry name" value="DHH"/>
    <property type="match status" value="1"/>
</dbReference>
<dbReference type="InterPro" id="IPR038763">
    <property type="entry name" value="DHH_sf"/>
</dbReference>
<dbReference type="GO" id="GO:0003676">
    <property type="term" value="F:nucleic acid binding"/>
    <property type="evidence" value="ECO:0007669"/>
    <property type="project" value="InterPro"/>
</dbReference>
<feature type="domain" description="DDH" evidence="1">
    <location>
        <begin position="25"/>
        <end position="166"/>
    </location>
</feature>
<name>A0A848DMB1_9PSEU</name>
<accession>A0A848DMB1</accession>
<dbReference type="SUPFAM" id="SSF64182">
    <property type="entry name" value="DHH phosphoesterases"/>
    <property type="match status" value="1"/>
</dbReference>